<dbReference type="PANTHER" id="PTHR35546">
    <property type="entry name" value="F-BOX PROTEIN INTERACTION DOMAIN PROTEIN-RELATED"/>
    <property type="match status" value="1"/>
</dbReference>
<feature type="domain" description="F-box associated beta-propeller type 1" evidence="1">
    <location>
        <begin position="23"/>
        <end position="159"/>
    </location>
</feature>
<dbReference type="Proteomes" id="UP001318860">
    <property type="component" value="Unassembled WGS sequence"/>
</dbReference>
<proteinExistence type="predicted"/>
<protein>
    <recommendedName>
        <fullName evidence="1">F-box associated beta-propeller type 1 domain-containing protein</fullName>
    </recommendedName>
</protein>
<sequence>MDRPNTPNWYAYVVSFNKSIKPPSEKLLEFIEEEPLGINILHSCNGLLVCSNIHVNDYTPSRFYVCNPTTRRYLKLPQLDEKLGILKTMCEMVLALDPSKSPHYKVVCVLGLGLDNQYEFEVYSSLTGSWSKCGETFTAQVNFHNGVYWNGAIHWISFAETGKSIYLNPDDQVTRVMPKPPILNSPYPTRNCYFGESCGYLHYIDVYRYQFKFNVYEMRSDYSEWYFMYIVDLSNVVSSFVHPFMTVCTLVRGEKEDDSFLVFEMMGKMVRYNFFDKTRETIHDPEAVENRLVDPVAKLRTATLQYIESLCSI</sequence>
<dbReference type="NCBIfam" id="TIGR01640">
    <property type="entry name" value="F_box_assoc_1"/>
    <property type="match status" value="1"/>
</dbReference>
<dbReference type="InterPro" id="IPR006527">
    <property type="entry name" value="F-box-assoc_dom_typ1"/>
</dbReference>
<keyword evidence="3" id="KW-1185">Reference proteome</keyword>
<accession>A0ABR0WGD2</accession>
<gene>
    <name evidence="2" type="ORF">DH2020_022471</name>
</gene>
<comment type="caution">
    <text evidence="2">The sequence shown here is derived from an EMBL/GenBank/DDBJ whole genome shotgun (WGS) entry which is preliminary data.</text>
</comment>
<evidence type="ECO:0000313" key="3">
    <source>
        <dbReference type="Proteomes" id="UP001318860"/>
    </source>
</evidence>
<organism evidence="2 3">
    <name type="scientific">Rehmannia glutinosa</name>
    <name type="common">Chinese foxglove</name>
    <dbReference type="NCBI Taxonomy" id="99300"/>
    <lineage>
        <taxon>Eukaryota</taxon>
        <taxon>Viridiplantae</taxon>
        <taxon>Streptophyta</taxon>
        <taxon>Embryophyta</taxon>
        <taxon>Tracheophyta</taxon>
        <taxon>Spermatophyta</taxon>
        <taxon>Magnoliopsida</taxon>
        <taxon>eudicotyledons</taxon>
        <taxon>Gunneridae</taxon>
        <taxon>Pentapetalae</taxon>
        <taxon>asterids</taxon>
        <taxon>lamiids</taxon>
        <taxon>Lamiales</taxon>
        <taxon>Orobanchaceae</taxon>
        <taxon>Rehmannieae</taxon>
        <taxon>Rehmannia</taxon>
    </lineage>
</organism>
<dbReference type="Pfam" id="PF07734">
    <property type="entry name" value="FBA_1"/>
    <property type="match status" value="1"/>
</dbReference>
<dbReference type="InterPro" id="IPR017451">
    <property type="entry name" value="F-box-assoc_interact_dom"/>
</dbReference>
<evidence type="ECO:0000259" key="1">
    <source>
        <dbReference type="Pfam" id="PF07734"/>
    </source>
</evidence>
<evidence type="ECO:0000313" key="2">
    <source>
        <dbReference type="EMBL" id="KAK6145651.1"/>
    </source>
</evidence>
<reference evidence="2 3" key="1">
    <citation type="journal article" date="2021" name="Comput. Struct. Biotechnol. J.">
        <title>De novo genome assembly of the potent medicinal plant Rehmannia glutinosa using nanopore technology.</title>
        <authorList>
            <person name="Ma L."/>
            <person name="Dong C."/>
            <person name="Song C."/>
            <person name="Wang X."/>
            <person name="Zheng X."/>
            <person name="Niu Y."/>
            <person name="Chen S."/>
            <person name="Feng W."/>
        </authorList>
    </citation>
    <scope>NUCLEOTIDE SEQUENCE [LARGE SCALE GENOMIC DNA]</scope>
    <source>
        <tissue evidence="2">Leaves</tissue>
    </source>
</reference>
<dbReference type="InterPro" id="IPR055290">
    <property type="entry name" value="At3g26010-like"/>
</dbReference>
<name>A0ABR0WGD2_REHGL</name>
<dbReference type="EMBL" id="JABTTQ020000012">
    <property type="protein sequence ID" value="KAK6145651.1"/>
    <property type="molecule type" value="Genomic_DNA"/>
</dbReference>
<dbReference type="PANTHER" id="PTHR35546:SF134">
    <property type="entry name" value="F-BOX ASSOCIATED DOMAIN-CONTAINING PROTEIN"/>
    <property type="match status" value="1"/>
</dbReference>